<evidence type="ECO:0000313" key="3">
    <source>
        <dbReference type="EMBL" id="AXP08646.1"/>
    </source>
</evidence>
<evidence type="ECO:0000259" key="2">
    <source>
        <dbReference type="Pfam" id="PF20250"/>
    </source>
</evidence>
<dbReference type="AlphaFoldDB" id="A0A6A7JR34"/>
<dbReference type="Proteomes" id="UP000093205">
    <property type="component" value="Chromosome"/>
</dbReference>
<dbReference type="RefSeq" id="WP_066778208.1">
    <property type="nucleotide sequence ID" value="NZ_CBCSFE010000005.1"/>
</dbReference>
<dbReference type="InterPro" id="IPR046866">
    <property type="entry name" value="FapA_N"/>
</dbReference>
<name>A0A6A7JR34_9BACT</name>
<dbReference type="EMBL" id="WHMJ01000003">
    <property type="protein sequence ID" value="MPV90859.1"/>
    <property type="molecule type" value="Genomic_DNA"/>
</dbReference>
<dbReference type="EMBL" id="CP031611">
    <property type="protein sequence ID" value="AXP08646.1"/>
    <property type="molecule type" value="Genomic_DNA"/>
</dbReference>
<dbReference type="KEGG" id="chw:A2J15_002760"/>
<sequence>MALDEKIIVYTDNLARELLKISSQTHISLNELDFNILAFSTQYRFADLKWTKISEKELILFEQDTIFLKSDLQIIQKYKIEIFHNINANQISKAVKLIANRNLTKIIAQIDFKNLDFHDKLALELLQTIYKKMLKLKFLIGIRTFNFKKDLISFCNQHKNKPLNQTIQLTVAQGIEPILSQDESLILVYKEKTQNYSIDEKRSGIISVDENEVVLKHMQFKEGKEGKDLNLHTIEVLSGNENKVNFSCSKAFKEIKQDGYIEYLALKKGYIVQDGDKFDIANELEFNGVDFKSIGILKAGIDKNVKINIKLSSEIKDAVNSGVGIECEELNIIGNVASNTQLHAKIIKIEGATHSKAKIQSEQAYIKTHRGFVQGQSVNVDLLEGGTIKAKEVKIKKSLGGNIQADKIYIENLESNNSCIFFENTTIEHINGENNKFHAKIKVEDKDYDQELSNLEETISKLNLKINTIKQYILSSQNGITNIEKKIEELKNQGQNVPVQYTKILKNFSLQNMQLNKLQNKEKELLEYKKSLILELTQLQKLLFKANVINKSGKWTNTNEIKFSLLTPKEDFSYSSSINENAKYIGIEKIIQNNQENIKINKKSDYEQKDIAWLSPSKE</sequence>
<evidence type="ECO:0000256" key="1">
    <source>
        <dbReference type="SAM" id="Coils"/>
    </source>
</evidence>
<evidence type="ECO:0000313" key="5">
    <source>
        <dbReference type="Proteomes" id="UP000093205"/>
    </source>
</evidence>
<keyword evidence="5" id="KW-1185">Reference proteome</keyword>
<feature type="coiled-coil region" evidence="1">
    <location>
        <begin position="445"/>
        <end position="535"/>
    </location>
</feature>
<evidence type="ECO:0000313" key="4">
    <source>
        <dbReference type="EMBL" id="MPV90859.1"/>
    </source>
</evidence>
<dbReference type="OrthoDB" id="5353360at2"/>
<reference evidence="4" key="2">
    <citation type="journal article" date="2019" name="Front. Microbiol.">
        <title>Campylobacter hepaticus, the cause of Spotty Liver Disease in chickens: Transmission and routes of infection.</title>
        <authorList>
            <person name="Van T.H."/>
            <person name="Moore R.J."/>
            <person name="Phung C."/>
        </authorList>
    </citation>
    <scope>NUCLEOTIDE SEQUENCE</scope>
    <source>
        <strain evidence="4">QLD_2/QLD</strain>
    </source>
</reference>
<dbReference type="GeneID" id="44004429"/>
<protein>
    <submittedName>
        <fullName evidence="4">DUF342 domain-containing protein</fullName>
    </submittedName>
</protein>
<accession>A0A6A7JR34</accession>
<keyword evidence="1" id="KW-0175">Coiled coil</keyword>
<proteinExistence type="predicted"/>
<feature type="domain" description="Flagellar Assembly Protein A N-terminal region" evidence="2">
    <location>
        <begin position="126"/>
        <end position="274"/>
    </location>
</feature>
<reference evidence="3 5" key="1">
    <citation type="submission" date="2018-08" db="EMBL/GenBank/DDBJ databases">
        <title>Survival mechanisms of Campylobacter hepaticus identified by genomic analysis and comparative transcriptomic analysis of in vivo and in vitro derived bacteria.</title>
        <authorList>
            <person name="Van T.T.H."/>
            <person name="Moore R.J."/>
        </authorList>
    </citation>
    <scope>NUCLEOTIDE SEQUENCE [LARGE SCALE GENOMIC DNA]</scope>
    <source>
        <strain evidence="3 5">HV10</strain>
    </source>
</reference>
<organism evidence="4">
    <name type="scientific">Campylobacter hepaticus</name>
    <dbReference type="NCBI Taxonomy" id="1813019"/>
    <lineage>
        <taxon>Bacteria</taxon>
        <taxon>Pseudomonadati</taxon>
        <taxon>Campylobacterota</taxon>
        <taxon>Epsilonproteobacteria</taxon>
        <taxon>Campylobacterales</taxon>
        <taxon>Campylobacteraceae</taxon>
        <taxon>Campylobacter</taxon>
    </lineage>
</organism>
<dbReference type="Pfam" id="PF20250">
    <property type="entry name" value="FapA_N"/>
    <property type="match status" value="1"/>
</dbReference>
<gene>
    <name evidence="3" type="ORF">A2J15_002760</name>
    <name evidence="4" type="ORF">GC022_01435</name>
</gene>